<sequence length="263" mass="29622">MLRALGLALLLGAAPAGAHELGDFGRVKPGVLNDKIIPETDRLMRRLGNQPVSDFNITDEEREMHDRVYRFLIARHARDWAFDYEQVIFVAGVFSSRPDKFDLYYRWLTREAYASSRVRFNTIADDVGADLLTLPTTFKAICAVIEIDRQRAVAATELDDIEPAMLKQMRLRKAENDLYVGRFVAALGYRYGSYGYALDHFLVETPHGEAIEVDERLSRLAIWVDRAEALEFCGDGWDDNGAGGGAIPGRVLMDAPSEGEYRK</sequence>
<proteinExistence type="predicted"/>
<dbReference type="EMBL" id="LAJE02000266">
    <property type="protein sequence ID" value="OEO29708.1"/>
    <property type="molecule type" value="Genomic_DNA"/>
</dbReference>
<evidence type="ECO:0000313" key="2">
    <source>
        <dbReference type="EMBL" id="OEO29708.1"/>
    </source>
</evidence>
<keyword evidence="3" id="KW-1185">Reference proteome</keyword>
<evidence type="ECO:0000256" key="1">
    <source>
        <dbReference type="SAM" id="SignalP"/>
    </source>
</evidence>
<protein>
    <submittedName>
        <fullName evidence="2">Uncharacterized protein</fullName>
    </submittedName>
</protein>
<evidence type="ECO:0000313" key="3">
    <source>
        <dbReference type="Proteomes" id="UP000095463"/>
    </source>
</evidence>
<dbReference type="AlphaFoldDB" id="A0A1E5XMA0"/>
<reference evidence="2 3" key="1">
    <citation type="journal article" date="2015" name="Genome Announc.">
        <title>Genome Assemblies of Three Soil-Associated Devosia species: D. insulae, D. limi, and D. soli.</title>
        <authorList>
            <person name="Hassan Y.I."/>
            <person name="Lepp D."/>
            <person name="Zhou T."/>
        </authorList>
    </citation>
    <scope>NUCLEOTIDE SEQUENCE [LARGE SCALE GENOMIC DNA]</scope>
    <source>
        <strain evidence="2 3">DS-56</strain>
    </source>
</reference>
<gene>
    <name evidence="2" type="ORF">VW23_024495</name>
</gene>
<accession>A0A1E5XMA0</accession>
<dbReference type="OrthoDB" id="8478167at2"/>
<keyword evidence="1" id="KW-0732">Signal</keyword>
<feature type="signal peptide" evidence="1">
    <location>
        <begin position="1"/>
        <end position="18"/>
    </location>
</feature>
<comment type="caution">
    <text evidence="2">The sequence shown here is derived from an EMBL/GenBank/DDBJ whole genome shotgun (WGS) entry which is preliminary data.</text>
</comment>
<name>A0A1E5XMA0_9HYPH</name>
<feature type="chain" id="PRO_5009190386" evidence="1">
    <location>
        <begin position="19"/>
        <end position="263"/>
    </location>
</feature>
<dbReference type="Proteomes" id="UP000095463">
    <property type="component" value="Unassembled WGS sequence"/>
</dbReference>
<dbReference type="RefSeq" id="WP_069911052.1">
    <property type="nucleotide sequence ID" value="NZ_LAJE02000266.1"/>
</dbReference>
<organism evidence="2 3">
    <name type="scientific">Devosia insulae DS-56</name>
    <dbReference type="NCBI Taxonomy" id="1116389"/>
    <lineage>
        <taxon>Bacteria</taxon>
        <taxon>Pseudomonadati</taxon>
        <taxon>Pseudomonadota</taxon>
        <taxon>Alphaproteobacteria</taxon>
        <taxon>Hyphomicrobiales</taxon>
        <taxon>Devosiaceae</taxon>
        <taxon>Devosia</taxon>
    </lineage>
</organism>